<name>A0ABD2Y696_9GENT</name>
<reference evidence="1 2" key="1">
    <citation type="submission" date="2024-11" db="EMBL/GenBank/DDBJ databases">
        <title>A near-complete genome assembly of Cinchona calisaya.</title>
        <authorList>
            <person name="Lian D.C."/>
            <person name="Zhao X.W."/>
            <person name="Wei L."/>
        </authorList>
    </citation>
    <scope>NUCLEOTIDE SEQUENCE [LARGE SCALE GENOMIC DNA]</scope>
    <source>
        <tissue evidence="1">Nenye</tissue>
    </source>
</reference>
<dbReference type="EMBL" id="JBJUIK010000015">
    <property type="protein sequence ID" value="KAL3502475.1"/>
    <property type="molecule type" value="Genomic_DNA"/>
</dbReference>
<protein>
    <recommendedName>
        <fullName evidence="3">DUF659 domain-containing protein</fullName>
    </recommendedName>
</protein>
<evidence type="ECO:0008006" key="3">
    <source>
        <dbReference type="Google" id="ProtNLM"/>
    </source>
</evidence>
<sequence length="154" mass="17674">MDDFDGDDVQEIPPPRAKGISVDVVGASAGKGKRKAMTGPSYYALRVPLLQDAKTDVQLVIDSLRINWVQTRCTIMGDGWKDSRTNRKKSYNAVDYRSIDRIEFWEVEEEPNGKIDYKELEAKLENYWWMMILNVSILNKLKRKGSGLIDEDDE</sequence>
<evidence type="ECO:0000313" key="1">
    <source>
        <dbReference type="EMBL" id="KAL3502475.1"/>
    </source>
</evidence>
<comment type="caution">
    <text evidence="1">The sequence shown here is derived from an EMBL/GenBank/DDBJ whole genome shotgun (WGS) entry which is preliminary data.</text>
</comment>
<dbReference type="AlphaFoldDB" id="A0ABD2Y696"/>
<proteinExistence type="predicted"/>
<accession>A0ABD2Y696</accession>
<keyword evidence="2" id="KW-1185">Reference proteome</keyword>
<gene>
    <name evidence="1" type="ORF">ACH5RR_036924</name>
</gene>
<organism evidence="1 2">
    <name type="scientific">Cinchona calisaya</name>
    <dbReference type="NCBI Taxonomy" id="153742"/>
    <lineage>
        <taxon>Eukaryota</taxon>
        <taxon>Viridiplantae</taxon>
        <taxon>Streptophyta</taxon>
        <taxon>Embryophyta</taxon>
        <taxon>Tracheophyta</taxon>
        <taxon>Spermatophyta</taxon>
        <taxon>Magnoliopsida</taxon>
        <taxon>eudicotyledons</taxon>
        <taxon>Gunneridae</taxon>
        <taxon>Pentapetalae</taxon>
        <taxon>asterids</taxon>
        <taxon>lamiids</taxon>
        <taxon>Gentianales</taxon>
        <taxon>Rubiaceae</taxon>
        <taxon>Cinchonoideae</taxon>
        <taxon>Cinchoneae</taxon>
        <taxon>Cinchona</taxon>
    </lineage>
</organism>
<evidence type="ECO:0000313" key="2">
    <source>
        <dbReference type="Proteomes" id="UP001630127"/>
    </source>
</evidence>
<dbReference type="Proteomes" id="UP001630127">
    <property type="component" value="Unassembled WGS sequence"/>
</dbReference>